<gene>
    <name evidence="2" type="ORF">TrRE_jg1407</name>
</gene>
<name>A0A9W7ECV0_9STRA</name>
<sequence>MTSQLLAREGTKLQKPYQKLDQVTEEEFESGSWKWNRKYQLWGVRYTTVYKKGELGHRIYVNRDVNAAINIADIYCTLAVTGKRPARHSPSKSDVVGKEVVETKSTSTKSKKKVKPKAKTKTKTKAKTKVKPKPKTKPKTKKTITERRKSPRGL</sequence>
<feature type="compositionally biased region" description="Basic residues" evidence="1">
    <location>
        <begin position="109"/>
        <end position="142"/>
    </location>
</feature>
<evidence type="ECO:0000256" key="1">
    <source>
        <dbReference type="SAM" id="MobiDB-lite"/>
    </source>
</evidence>
<protein>
    <submittedName>
        <fullName evidence="2">Uncharacterized protein</fullName>
    </submittedName>
</protein>
<comment type="caution">
    <text evidence="2">The sequence shown here is derived from an EMBL/GenBank/DDBJ whole genome shotgun (WGS) entry which is preliminary data.</text>
</comment>
<feature type="region of interest" description="Disordered" evidence="1">
    <location>
        <begin position="82"/>
        <end position="154"/>
    </location>
</feature>
<dbReference type="AlphaFoldDB" id="A0A9W7ECV0"/>
<proteinExistence type="predicted"/>
<evidence type="ECO:0000313" key="3">
    <source>
        <dbReference type="Proteomes" id="UP001165082"/>
    </source>
</evidence>
<accession>A0A9W7ECV0</accession>
<organism evidence="2 3">
    <name type="scientific">Triparma retinervis</name>
    <dbReference type="NCBI Taxonomy" id="2557542"/>
    <lineage>
        <taxon>Eukaryota</taxon>
        <taxon>Sar</taxon>
        <taxon>Stramenopiles</taxon>
        <taxon>Ochrophyta</taxon>
        <taxon>Bolidophyceae</taxon>
        <taxon>Parmales</taxon>
        <taxon>Triparmaceae</taxon>
        <taxon>Triparma</taxon>
    </lineage>
</organism>
<reference evidence="2" key="1">
    <citation type="submission" date="2022-07" db="EMBL/GenBank/DDBJ databases">
        <title>Genome analysis of Parmales, a sister group of diatoms, reveals the evolutionary specialization of diatoms from phago-mixotrophs to photoautotrophs.</title>
        <authorList>
            <person name="Ban H."/>
            <person name="Sato S."/>
            <person name="Yoshikawa S."/>
            <person name="Kazumasa Y."/>
            <person name="Nakamura Y."/>
            <person name="Ichinomiya M."/>
            <person name="Saitoh K."/>
            <person name="Sato N."/>
            <person name="Blanc-Mathieu R."/>
            <person name="Endo H."/>
            <person name="Kuwata A."/>
            <person name="Ogata H."/>
        </authorList>
    </citation>
    <scope>NUCLEOTIDE SEQUENCE</scope>
</reference>
<keyword evidence="3" id="KW-1185">Reference proteome</keyword>
<evidence type="ECO:0000313" key="2">
    <source>
        <dbReference type="EMBL" id="GMH74073.1"/>
    </source>
</evidence>
<dbReference type="Proteomes" id="UP001165082">
    <property type="component" value="Unassembled WGS sequence"/>
</dbReference>
<dbReference type="EMBL" id="BRXZ01002972">
    <property type="protein sequence ID" value="GMH74073.1"/>
    <property type="molecule type" value="Genomic_DNA"/>
</dbReference>